<dbReference type="PANTHER" id="PTHR45348">
    <property type="entry name" value="HYPOTHETICAL OXIDOREDUCTASE (EUROFUNG)"/>
    <property type="match status" value="1"/>
</dbReference>
<dbReference type="InterPro" id="IPR020843">
    <property type="entry name" value="ER"/>
</dbReference>
<dbReference type="InterPro" id="IPR013154">
    <property type="entry name" value="ADH-like_N"/>
</dbReference>
<dbReference type="SUPFAM" id="SSF50129">
    <property type="entry name" value="GroES-like"/>
    <property type="match status" value="1"/>
</dbReference>
<comment type="similarity">
    <text evidence="1">Belongs to the zinc-containing alcohol dehydrogenase family.</text>
</comment>
<reference evidence="4" key="2">
    <citation type="submission" date="2023-06" db="EMBL/GenBank/DDBJ databases">
        <authorList>
            <consortium name="Lawrence Berkeley National Laboratory"/>
            <person name="Haridas S."/>
            <person name="Hensen N."/>
            <person name="Bonometti L."/>
            <person name="Westerberg I."/>
            <person name="Brannstrom I.O."/>
            <person name="Guillou S."/>
            <person name="Cros-Aarteil S."/>
            <person name="Calhoun S."/>
            <person name="Kuo A."/>
            <person name="Mondo S."/>
            <person name="Pangilinan J."/>
            <person name="Riley R."/>
            <person name="Labutti K."/>
            <person name="Andreopoulos B."/>
            <person name="Lipzen A."/>
            <person name="Chen C."/>
            <person name="Yanf M."/>
            <person name="Daum C."/>
            <person name="Ng V."/>
            <person name="Clum A."/>
            <person name="Steindorff A."/>
            <person name="Ohm R."/>
            <person name="Martin F."/>
            <person name="Silar P."/>
            <person name="Natvig D."/>
            <person name="Lalanne C."/>
            <person name="Gautier V."/>
            <person name="Ament-Velasquez S.L."/>
            <person name="Kruys A."/>
            <person name="Hutchinson M.I."/>
            <person name="Powell A.J."/>
            <person name="Barry K."/>
            <person name="Miller A.N."/>
            <person name="Grigoriev I.V."/>
            <person name="Debuchy R."/>
            <person name="Gladieux P."/>
            <person name="Thoren M.H."/>
            <person name="Johannesson H."/>
        </authorList>
    </citation>
    <scope>NUCLEOTIDE SEQUENCE</scope>
    <source>
        <strain evidence="4">CBS 958.72</strain>
    </source>
</reference>
<protein>
    <submittedName>
        <fullName evidence="4">Chaperonin 10-like protein</fullName>
    </submittedName>
</protein>
<keyword evidence="5" id="KW-1185">Reference proteome</keyword>
<dbReference type="SUPFAM" id="SSF51735">
    <property type="entry name" value="NAD(P)-binding Rossmann-fold domains"/>
    <property type="match status" value="1"/>
</dbReference>
<evidence type="ECO:0000259" key="3">
    <source>
        <dbReference type="SMART" id="SM00829"/>
    </source>
</evidence>
<accession>A0AAE0N1M9</accession>
<keyword evidence="2" id="KW-0560">Oxidoreductase</keyword>
<comment type="caution">
    <text evidence="4">The sequence shown here is derived from an EMBL/GenBank/DDBJ whole genome shotgun (WGS) entry which is preliminary data.</text>
</comment>
<gene>
    <name evidence="4" type="ORF">B0T24DRAFT_390477</name>
</gene>
<dbReference type="InterPro" id="IPR011032">
    <property type="entry name" value="GroES-like_sf"/>
</dbReference>
<dbReference type="InterPro" id="IPR036291">
    <property type="entry name" value="NAD(P)-bd_dom_sf"/>
</dbReference>
<reference evidence="4" key="1">
    <citation type="journal article" date="2023" name="Mol. Phylogenet. Evol.">
        <title>Genome-scale phylogeny and comparative genomics of the fungal order Sordariales.</title>
        <authorList>
            <person name="Hensen N."/>
            <person name="Bonometti L."/>
            <person name="Westerberg I."/>
            <person name="Brannstrom I.O."/>
            <person name="Guillou S."/>
            <person name="Cros-Aarteil S."/>
            <person name="Calhoun S."/>
            <person name="Haridas S."/>
            <person name="Kuo A."/>
            <person name="Mondo S."/>
            <person name="Pangilinan J."/>
            <person name="Riley R."/>
            <person name="LaButti K."/>
            <person name="Andreopoulos B."/>
            <person name="Lipzen A."/>
            <person name="Chen C."/>
            <person name="Yan M."/>
            <person name="Daum C."/>
            <person name="Ng V."/>
            <person name="Clum A."/>
            <person name="Steindorff A."/>
            <person name="Ohm R.A."/>
            <person name="Martin F."/>
            <person name="Silar P."/>
            <person name="Natvig D.O."/>
            <person name="Lalanne C."/>
            <person name="Gautier V."/>
            <person name="Ament-Velasquez S.L."/>
            <person name="Kruys A."/>
            <person name="Hutchinson M.I."/>
            <person name="Powell A.J."/>
            <person name="Barry K."/>
            <person name="Miller A.N."/>
            <person name="Grigoriev I.V."/>
            <person name="Debuchy R."/>
            <person name="Gladieux P."/>
            <person name="Hiltunen Thoren M."/>
            <person name="Johannesson H."/>
        </authorList>
    </citation>
    <scope>NUCLEOTIDE SEQUENCE</scope>
    <source>
        <strain evidence="4">CBS 958.72</strain>
    </source>
</reference>
<dbReference type="InterPro" id="IPR047122">
    <property type="entry name" value="Trans-enoyl_RdTase-like"/>
</dbReference>
<evidence type="ECO:0000313" key="4">
    <source>
        <dbReference type="EMBL" id="KAK3367437.1"/>
    </source>
</evidence>
<organism evidence="4 5">
    <name type="scientific">Lasiosphaeria ovina</name>
    <dbReference type="NCBI Taxonomy" id="92902"/>
    <lineage>
        <taxon>Eukaryota</taxon>
        <taxon>Fungi</taxon>
        <taxon>Dikarya</taxon>
        <taxon>Ascomycota</taxon>
        <taxon>Pezizomycotina</taxon>
        <taxon>Sordariomycetes</taxon>
        <taxon>Sordariomycetidae</taxon>
        <taxon>Sordariales</taxon>
        <taxon>Lasiosphaeriaceae</taxon>
        <taxon>Lasiosphaeria</taxon>
    </lineage>
</organism>
<dbReference type="AlphaFoldDB" id="A0AAE0N1M9"/>
<dbReference type="Gene3D" id="3.40.50.720">
    <property type="entry name" value="NAD(P)-binding Rossmann-like Domain"/>
    <property type="match status" value="1"/>
</dbReference>
<name>A0AAE0N1M9_9PEZI</name>
<dbReference type="EMBL" id="JAULSN010000007">
    <property type="protein sequence ID" value="KAK3367437.1"/>
    <property type="molecule type" value="Genomic_DNA"/>
</dbReference>
<dbReference type="GO" id="GO:0016651">
    <property type="term" value="F:oxidoreductase activity, acting on NAD(P)H"/>
    <property type="evidence" value="ECO:0007669"/>
    <property type="project" value="InterPro"/>
</dbReference>
<proteinExistence type="inferred from homology"/>
<dbReference type="Gene3D" id="3.90.180.10">
    <property type="entry name" value="Medium-chain alcohol dehydrogenases, catalytic domain"/>
    <property type="match status" value="1"/>
</dbReference>
<dbReference type="SMART" id="SM00829">
    <property type="entry name" value="PKS_ER"/>
    <property type="match status" value="1"/>
</dbReference>
<feature type="domain" description="Enoyl reductase (ER)" evidence="3">
    <location>
        <begin position="16"/>
        <end position="365"/>
    </location>
</feature>
<dbReference type="Proteomes" id="UP001287356">
    <property type="component" value="Unassembled WGS sequence"/>
</dbReference>
<dbReference type="Pfam" id="PF08240">
    <property type="entry name" value="ADH_N"/>
    <property type="match status" value="1"/>
</dbReference>
<evidence type="ECO:0000256" key="1">
    <source>
        <dbReference type="ARBA" id="ARBA00008072"/>
    </source>
</evidence>
<sequence length="370" mass="39681">MATSEILPSYKALYLSANSDIAILEMGPSSPYTPQNSQSLVRVRYSGINPGDVRHFWMGMNSFVMGYDFSGTVVDSGPSSPFSPGDEVLGMTFPGHQRAMHAGAHQAFLLADPYMTWRRPADLEARWAASMATAAQTAADALFNCLGFGLEAAGVDGNSARGQALLIWGGSSSVGWAALHLARAAGFEAVFVTASPANHEALRVAGAARCFDYHSPAVVHDIRRAAEDLALPLYAVFDAVGAGLGVFEPPRAGVEDFSRSSPAVAKLCLADGALARGEARLCCALPVAQDADWTFALFSRKGDMQETQHPGWWQRQDKVVSWLIDNHESAWRPLPKISVVDTAEDAVVALGDAFDGKLSMEKVLMQHPLR</sequence>
<evidence type="ECO:0000313" key="5">
    <source>
        <dbReference type="Proteomes" id="UP001287356"/>
    </source>
</evidence>
<evidence type="ECO:0000256" key="2">
    <source>
        <dbReference type="ARBA" id="ARBA00023002"/>
    </source>
</evidence>
<dbReference type="PANTHER" id="PTHR45348:SF7">
    <property type="entry name" value="ZINC BINDING OXIDOREDUCTASE, PUTATIVE-RELATED"/>
    <property type="match status" value="1"/>
</dbReference>